<organism evidence="4 5">
    <name type="scientific">Paenibacillus dendritiformis C454</name>
    <dbReference type="NCBI Taxonomy" id="1131935"/>
    <lineage>
        <taxon>Bacteria</taxon>
        <taxon>Bacillati</taxon>
        <taxon>Bacillota</taxon>
        <taxon>Bacilli</taxon>
        <taxon>Bacillales</taxon>
        <taxon>Paenibacillaceae</taxon>
        <taxon>Paenibacillus</taxon>
    </lineage>
</organism>
<dbReference type="InterPro" id="IPR036271">
    <property type="entry name" value="Tet_transcr_reg_TetR-rel_C_sf"/>
</dbReference>
<dbReference type="OrthoDB" id="9780939at2"/>
<dbReference type="InterPro" id="IPR001647">
    <property type="entry name" value="HTH_TetR"/>
</dbReference>
<dbReference type="PANTHER" id="PTHR30055">
    <property type="entry name" value="HTH-TYPE TRANSCRIPTIONAL REGULATOR RUTR"/>
    <property type="match status" value="1"/>
</dbReference>
<dbReference type="GO" id="GO:0000976">
    <property type="term" value="F:transcription cis-regulatory region binding"/>
    <property type="evidence" value="ECO:0007669"/>
    <property type="project" value="TreeGrafter"/>
</dbReference>
<dbReference type="InterPro" id="IPR050109">
    <property type="entry name" value="HTH-type_TetR-like_transc_reg"/>
</dbReference>
<evidence type="ECO:0000313" key="4">
    <source>
        <dbReference type="EMBL" id="EHQ59669.1"/>
    </source>
</evidence>
<dbReference type="SUPFAM" id="SSF48498">
    <property type="entry name" value="Tetracyclin repressor-like, C-terminal domain"/>
    <property type="match status" value="1"/>
</dbReference>
<evidence type="ECO:0000256" key="2">
    <source>
        <dbReference type="PROSITE-ProRule" id="PRU00335"/>
    </source>
</evidence>
<sequence>MDKRDVLLQAALSEFSMKGYEAASTNRIIQSAGVSKGILFHYYGDKQSLYMAVVRHCNDFVMEAMQREMEHMSDDIFEALVQLSAAKRKLFLEHAPIFGVLRSAFASPPKALRQELKQMQQQMENQYVPLLKERVNHAHFREGVDPDQALQFILISLEALVAHQLAQNGPPSLDDSTAEGDSGLAPFLDMLKYGVYRTGQYGYEN</sequence>
<dbReference type="PANTHER" id="PTHR30055:SF226">
    <property type="entry name" value="HTH-TYPE TRANSCRIPTIONAL REGULATOR PKSA"/>
    <property type="match status" value="1"/>
</dbReference>
<dbReference type="SUPFAM" id="SSF46689">
    <property type="entry name" value="Homeodomain-like"/>
    <property type="match status" value="1"/>
</dbReference>
<feature type="DNA-binding region" description="H-T-H motif" evidence="2">
    <location>
        <begin position="24"/>
        <end position="43"/>
    </location>
</feature>
<dbReference type="PROSITE" id="PS50977">
    <property type="entry name" value="HTH_TETR_2"/>
    <property type="match status" value="1"/>
</dbReference>
<keyword evidence="5" id="KW-1185">Reference proteome</keyword>
<dbReference type="RefSeq" id="WP_006679289.1">
    <property type="nucleotide sequence ID" value="NZ_AHKH01000109.1"/>
</dbReference>
<dbReference type="AlphaFoldDB" id="H3SML3"/>
<dbReference type="STRING" id="1131935.PDENDC454_24033"/>
<dbReference type="Gene3D" id="1.10.10.60">
    <property type="entry name" value="Homeodomain-like"/>
    <property type="match status" value="1"/>
</dbReference>
<reference evidence="4 5" key="1">
    <citation type="journal article" date="2012" name="J. Bacteriol.">
        <title>Genome Sequence of the Pattern-Forming Social Bacterium Paenibacillus dendritiformis C454 Chiral Morphotype.</title>
        <authorList>
            <person name="Sirota-Madi A."/>
            <person name="Olender T."/>
            <person name="Helman Y."/>
            <person name="Brainis I."/>
            <person name="Finkelshtein A."/>
            <person name="Roth D."/>
            <person name="Hagai E."/>
            <person name="Leshkowitz D."/>
            <person name="Brodsky L."/>
            <person name="Galatenko V."/>
            <person name="Nikolaev V."/>
            <person name="Gutnick D.L."/>
            <person name="Lancet D."/>
            <person name="Ben-Jacob E."/>
        </authorList>
    </citation>
    <scope>NUCLEOTIDE SEQUENCE [LARGE SCALE GENOMIC DNA]</scope>
    <source>
        <strain evidence="4 5">C454</strain>
    </source>
</reference>
<dbReference type="GO" id="GO:0003700">
    <property type="term" value="F:DNA-binding transcription factor activity"/>
    <property type="evidence" value="ECO:0007669"/>
    <property type="project" value="TreeGrafter"/>
</dbReference>
<proteinExistence type="predicted"/>
<evidence type="ECO:0000259" key="3">
    <source>
        <dbReference type="PROSITE" id="PS50977"/>
    </source>
</evidence>
<gene>
    <name evidence="4" type="ORF">PDENDC454_24033</name>
</gene>
<keyword evidence="1 2" id="KW-0238">DNA-binding</keyword>
<dbReference type="EMBL" id="AHKH01000109">
    <property type="protein sequence ID" value="EHQ59669.1"/>
    <property type="molecule type" value="Genomic_DNA"/>
</dbReference>
<accession>H3SML3</accession>
<evidence type="ECO:0000313" key="5">
    <source>
        <dbReference type="Proteomes" id="UP000003900"/>
    </source>
</evidence>
<dbReference type="Pfam" id="PF00440">
    <property type="entry name" value="TetR_N"/>
    <property type="match status" value="1"/>
</dbReference>
<feature type="domain" description="HTH tetR-type" evidence="3">
    <location>
        <begin position="1"/>
        <end position="61"/>
    </location>
</feature>
<name>H3SML3_9BACL</name>
<dbReference type="InterPro" id="IPR009057">
    <property type="entry name" value="Homeodomain-like_sf"/>
</dbReference>
<dbReference type="Gene3D" id="1.10.357.10">
    <property type="entry name" value="Tetracycline Repressor, domain 2"/>
    <property type="match status" value="1"/>
</dbReference>
<dbReference type="Proteomes" id="UP000003900">
    <property type="component" value="Unassembled WGS sequence"/>
</dbReference>
<comment type="caution">
    <text evidence="4">The sequence shown here is derived from an EMBL/GenBank/DDBJ whole genome shotgun (WGS) entry which is preliminary data.</text>
</comment>
<dbReference type="PRINTS" id="PR00455">
    <property type="entry name" value="HTHTETR"/>
</dbReference>
<evidence type="ECO:0000256" key="1">
    <source>
        <dbReference type="ARBA" id="ARBA00023125"/>
    </source>
</evidence>
<dbReference type="PATRIC" id="fig|1131935.3.peg.5002"/>
<protein>
    <submittedName>
        <fullName evidence="4">TetR family transcriptional regulator</fullName>
    </submittedName>
</protein>